<dbReference type="EMBL" id="LSRE01000044">
    <property type="protein sequence ID" value="KXO91299.1"/>
    <property type="molecule type" value="Genomic_DNA"/>
</dbReference>
<comment type="caution">
    <text evidence="2">The sequence shown here is derived from an EMBL/GenBank/DDBJ whole genome shotgun (WGS) entry which is preliminary data.</text>
</comment>
<proteinExistence type="predicted"/>
<gene>
    <name evidence="2" type="ORF">AXK61_07025</name>
</gene>
<evidence type="ECO:0000313" key="3">
    <source>
        <dbReference type="Proteomes" id="UP000070409"/>
    </source>
</evidence>
<name>A0A137YZD0_9ACTN</name>
<dbReference type="Proteomes" id="UP000070409">
    <property type="component" value="Unassembled WGS sequence"/>
</dbReference>
<sequence length="100" mass="11461">MSQLTQTAQRVATPAPNRQQQRSIVNRDELSNLPTRKGREGALEFFREMGITGITPTRLRYAQERGELRRFTLAGHSWYADVDLWDWLQTLASGGQEAQQ</sequence>
<accession>A0A137YZD0</accession>
<evidence type="ECO:0000313" key="2">
    <source>
        <dbReference type="EMBL" id="KXO91299.1"/>
    </source>
</evidence>
<dbReference type="RefSeq" id="WP_068746635.1">
    <property type="nucleotide sequence ID" value="NZ_LSRE01000044.1"/>
</dbReference>
<organism evidence="2 3">
    <name type="scientific">Tsukamurella pseudospumae</name>
    <dbReference type="NCBI Taxonomy" id="239498"/>
    <lineage>
        <taxon>Bacteria</taxon>
        <taxon>Bacillati</taxon>
        <taxon>Actinomycetota</taxon>
        <taxon>Actinomycetes</taxon>
        <taxon>Mycobacteriales</taxon>
        <taxon>Tsukamurellaceae</taxon>
        <taxon>Tsukamurella</taxon>
    </lineage>
</organism>
<evidence type="ECO:0008006" key="4">
    <source>
        <dbReference type="Google" id="ProtNLM"/>
    </source>
</evidence>
<evidence type="ECO:0000256" key="1">
    <source>
        <dbReference type="SAM" id="MobiDB-lite"/>
    </source>
</evidence>
<protein>
    <recommendedName>
        <fullName evidence="4">AlpA family phage regulatory protein</fullName>
    </recommendedName>
</protein>
<reference evidence="2 3" key="1">
    <citation type="submission" date="2016-02" db="EMBL/GenBank/DDBJ databases">
        <authorList>
            <person name="Teng J.L."/>
            <person name="Tang Y."/>
            <person name="Huang Y."/>
            <person name="Guo F."/>
            <person name="Wei W."/>
            <person name="Chen J.H."/>
            <person name="Wong S.Y."/>
            <person name="Lau S.K."/>
            <person name="Woo P.C."/>
        </authorList>
    </citation>
    <scope>NUCLEOTIDE SEQUENCE [LARGE SCALE GENOMIC DNA]</scope>
    <source>
        <strain evidence="2 3">JCM 13375</strain>
    </source>
</reference>
<keyword evidence="3" id="KW-1185">Reference proteome</keyword>
<feature type="compositionally biased region" description="Polar residues" evidence="1">
    <location>
        <begin position="1"/>
        <end position="24"/>
    </location>
</feature>
<feature type="region of interest" description="Disordered" evidence="1">
    <location>
        <begin position="1"/>
        <end position="33"/>
    </location>
</feature>